<dbReference type="EMBL" id="CP036402">
    <property type="protein sequence ID" value="QBI21029.1"/>
    <property type="molecule type" value="Genomic_DNA"/>
</dbReference>
<dbReference type="OrthoDB" id="4553033at2"/>
<accession>A0A411YIT0</accession>
<keyword evidence="3" id="KW-1185">Reference proteome</keyword>
<dbReference type="AlphaFoldDB" id="A0A411YIT0"/>
<reference evidence="2 3" key="1">
    <citation type="submission" date="2019-01" db="EMBL/GenBank/DDBJ databases">
        <title>Egibacter rhizosphaerae EGI 80759T.</title>
        <authorList>
            <person name="Chen D.-D."/>
            <person name="Tian Y."/>
            <person name="Jiao J.-Y."/>
            <person name="Zhang X.-T."/>
            <person name="Zhang Y.-G."/>
            <person name="Zhang Y."/>
            <person name="Xiao M."/>
            <person name="Shu W.-S."/>
            <person name="Li W.-J."/>
        </authorList>
    </citation>
    <scope>NUCLEOTIDE SEQUENCE [LARGE SCALE GENOMIC DNA]</scope>
    <source>
        <strain evidence="2 3">EGI 80759</strain>
    </source>
</reference>
<gene>
    <name evidence="2" type="ORF">ER308_16585</name>
</gene>
<name>A0A411YIT0_9ACTN</name>
<evidence type="ECO:0000256" key="1">
    <source>
        <dbReference type="SAM" id="MobiDB-lite"/>
    </source>
</evidence>
<feature type="region of interest" description="Disordered" evidence="1">
    <location>
        <begin position="276"/>
        <end position="301"/>
    </location>
</feature>
<evidence type="ECO:0000313" key="2">
    <source>
        <dbReference type="EMBL" id="QBI21029.1"/>
    </source>
</evidence>
<dbReference type="RefSeq" id="WP_131156022.1">
    <property type="nucleotide sequence ID" value="NZ_CP036402.1"/>
</dbReference>
<dbReference type="Proteomes" id="UP000291469">
    <property type="component" value="Chromosome"/>
</dbReference>
<protein>
    <submittedName>
        <fullName evidence="2">Uncharacterized protein</fullName>
    </submittedName>
</protein>
<sequence>MSAELATPRAGVKFASLAVDLKVGEGLFVPWGQTTPYRAEQHAVCTLRGRHAVPDPECSCGFYATDTPTQLLDLLRPSVSALAGMALLDAEFGGVELAGPDGIRAAEQRVLGAAVLAWCPLCPLDEDLPAPPAGLFAADTRLPRGLLQVVALCEGHAALSADARELSLADVSGLLRTEVTWASRAVHEGLLGHMERRWLTRPRRGPVLADREVRHLRMGLVGFVAMSALRLDPVRGELWIDATAPAPQRALRDDAVAIKKRVGPGYQLLVPTDRTAHVDQQLHHHQQQQQDETTPRSPREQRIERVWGLRRMPRLARTLGAIPVGA</sequence>
<organism evidence="2 3">
    <name type="scientific">Egibacter rhizosphaerae</name>
    <dbReference type="NCBI Taxonomy" id="1670831"/>
    <lineage>
        <taxon>Bacteria</taxon>
        <taxon>Bacillati</taxon>
        <taxon>Actinomycetota</taxon>
        <taxon>Nitriliruptoria</taxon>
        <taxon>Egibacterales</taxon>
        <taxon>Egibacteraceae</taxon>
        <taxon>Egibacter</taxon>
    </lineage>
</organism>
<dbReference type="KEGG" id="erz:ER308_16585"/>
<proteinExistence type="predicted"/>
<evidence type="ECO:0000313" key="3">
    <source>
        <dbReference type="Proteomes" id="UP000291469"/>
    </source>
</evidence>